<sequence length="139" mass="15760">MPVRINRTNTNIAITRQALSQNGIAIGGNLRQQANQIAITRQSNNNSIRILDDNIFDNNGRGRRRRNRRVDIVTITFRRTLNRGRRITSVTIIGNARQCDRFLQIGARVAPAANCLRNAGFVLIRSRGNVLVFIRIRRG</sequence>
<evidence type="ECO:0000313" key="1">
    <source>
        <dbReference type="EMBL" id="MBL0388275.1"/>
    </source>
</evidence>
<organism evidence="1 2">
    <name type="scientific">Tumebacillus amylolyticus</name>
    <dbReference type="NCBI Taxonomy" id="2801339"/>
    <lineage>
        <taxon>Bacteria</taxon>
        <taxon>Bacillati</taxon>
        <taxon>Bacillota</taxon>
        <taxon>Bacilli</taxon>
        <taxon>Bacillales</taxon>
        <taxon>Alicyclobacillaceae</taxon>
        <taxon>Tumebacillus</taxon>
    </lineage>
</organism>
<evidence type="ECO:0000313" key="2">
    <source>
        <dbReference type="Proteomes" id="UP000602284"/>
    </source>
</evidence>
<dbReference type="EMBL" id="JAEQNB010000005">
    <property type="protein sequence ID" value="MBL0388275.1"/>
    <property type="molecule type" value="Genomic_DNA"/>
</dbReference>
<reference evidence="1 2" key="1">
    <citation type="submission" date="2021-01" db="EMBL/GenBank/DDBJ databases">
        <title>Tumebacillus sp. strain ITR2 16S ribosomal RNA gene Genome sequencing and assembly.</title>
        <authorList>
            <person name="Kang M."/>
        </authorList>
    </citation>
    <scope>NUCLEOTIDE SEQUENCE [LARGE SCALE GENOMIC DNA]</scope>
    <source>
        <strain evidence="1 2">ITR2</strain>
    </source>
</reference>
<accession>A0ABS1JDH4</accession>
<comment type="caution">
    <text evidence="1">The sequence shown here is derived from an EMBL/GenBank/DDBJ whole genome shotgun (WGS) entry which is preliminary data.</text>
</comment>
<protein>
    <submittedName>
        <fullName evidence="1">Uncharacterized protein</fullName>
    </submittedName>
</protein>
<dbReference type="RefSeq" id="WP_201637065.1">
    <property type="nucleotide sequence ID" value="NZ_JAEQNB010000005.1"/>
</dbReference>
<gene>
    <name evidence="1" type="ORF">JJB07_16825</name>
</gene>
<proteinExistence type="predicted"/>
<keyword evidence="2" id="KW-1185">Reference proteome</keyword>
<dbReference type="Proteomes" id="UP000602284">
    <property type="component" value="Unassembled WGS sequence"/>
</dbReference>
<name>A0ABS1JDH4_9BACL</name>